<evidence type="ECO:0000256" key="1">
    <source>
        <dbReference type="SAM" id="MobiDB-lite"/>
    </source>
</evidence>
<feature type="compositionally biased region" description="Basic and acidic residues" evidence="1">
    <location>
        <begin position="1"/>
        <end position="13"/>
    </location>
</feature>
<dbReference type="EMBL" id="WNKS01000022">
    <property type="protein sequence ID" value="MTV32863.1"/>
    <property type="molecule type" value="Genomic_DNA"/>
</dbReference>
<evidence type="ECO:0000313" key="2">
    <source>
        <dbReference type="EMBL" id="MTV32863.1"/>
    </source>
</evidence>
<evidence type="ECO:0000313" key="3">
    <source>
        <dbReference type="Proteomes" id="UP000439113"/>
    </source>
</evidence>
<name>A0A6N8DUJ7_RHOAC</name>
<organism evidence="2 3">
    <name type="scientific">Rhodoblastus acidophilus</name>
    <name type="common">Rhodopseudomonas acidophila</name>
    <dbReference type="NCBI Taxonomy" id="1074"/>
    <lineage>
        <taxon>Bacteria</taxon>
        <taxon>Pseudomonadati</taxon>
        <taxon>Pseudomonadota</taxon>
        <taxon>Alphaproteobacteria</taxon>
        <taxon>Hyphomicrobiales</taxon>
        <taxon>Rhodoblastaceae</taxon>
        <taxon>Rhodoblastus</taxon>
    </lineage>
</organism>
<gene>
    <name evidence="2" type="ORF">GJ654_17935</name>
</gene>
<feature type="region of interest" description="Disordered" evidence="1">
    <location>
        <begin position="102"/>
        <end position="130"/>
    </location>
</feature>
<dbReference type="AlphaFoldDB" id="A0A6N8DUJ7"/>
<accession>A0A6N8DUJ7</accession>
<dbReference type="RefSeq" id="WP_155447545.1">
    <property type="nucleotide sequence ID" value="NZ_JAOQNR010000021.1"/>
</dbReference>
<dbReference type="Proteomes" id="UP000439113">
    <property type="component" value="Unassembled WGS sequence"/>
</dbReference>
<proteinExistence type="predicted"/>
<comment type="caution">
    <text evidence="2">The sequence shown here is derived from an EMBL/GenBank/DDBJ whole genome shotgun (WGS) entry which is preliminary data.</text>
</comment>
<feature type="region of interest" description="Disordered" evidence="1">
    <location>
        <begin position="1"/>
        <end position="35"/>
    </location>
</feature>
<reference evidence="2 3" key="1">
    <citation type="submission" date="2019-11" db="EMBL/GenBank/DDBJ databases">
        <title>Whole-genome sequence of a Rhodoblastus acidophilus DSM 142.</title>
        <authorList>
            <person name="Kyndt J.A."/>
            <person name="Meyer T.E."/>
        </authorList>
    </citation>
    <scope>NUCLEOTIDE SEQUENCE [LARGE SCALE GENOMIC DNA]</scope>
    <source>
        <strain evidence="2 3">DSM 142</strain>
    </source>
</reference>
<protein>
    <submittedName>
        <fullName evidence="2">Uncharacterized protein</fullName>
    </submittedName>
</protein>
<sequence length="130" mass="12856">MAKRKEFGRRNAPEIKPPAPVLGAPGGLGGPEPLPPSRLRSFAVALTAAGLAALAGLALTQRQKCSNDEWTESKDATCRSSAGGSRSGFHFGWGWGGGTTSAPHGATYGGFGATGASGVHASGGHGGGGE</sequence>
<feature type="compositionally biased region" description="Gly residues" evidence="1">
    <location>
        <begin position="107"/>
        <end position="130"/>
    </location>
</feature>